<gene>
    <name evidence="1" type="ORF">A2961_01750</name>
</gene>
<reference evidence="1 2" key="1">
    <citation type="journal article" date="2016" name="Nat. Commun.">
        <title>Thousands of microbial genomes shed light on interconnected biogeochemical processes in an aquifer system.</title>
        <authorList>
            <person name="Anantharaman K."/>
            <person name="Brown C.T."/>
            <person name="Hug L.A."/>
            <person name="Sharon I."/>
            <person name="Castelle C.J."/>
            <person name="Probst A.J."/>
            <person name="Thomas B.C."/>
            <person name="Singh A."/>
            <person name="Wilkins M.J."/>
            <person name="Karaoz U."/>
            <person name="Brodie E.L."/>
            <person name="Williams K.H."/>
            <person name="Hubbard S.S."/>
            <person name="Banfield J.F."/>
        </authorList>
    </citation>
    <scope>NUCLEOTIDE SEQUENCE [LARGE SCALE GENOMIC DNA]</scope>
</reference>
<organism evidence="1 2">
    <name type="scientific">Candidatus Woesebacteria bacterium RIFCSPLOWO2_01_FULL_39_21</name>
    <dbReference type="NCBI Taxonomy" id="1802519"/>
    <lineage>
        <taxon>Bacteria</taxon>
        <taxon>Candidatus Woeseibacteriota</taxon>
    </lineage>
</organism>
<name>A0A1F8BB89_9BACT</name>
<protein>
    <recommendedName>
        <fullName evidence="3">Bacteriocin-protection protein</fullName>
    </recommendedName>
</protein>
<dbReference type="AlphaFoldDB" id="A0A1F8BB89"/>
<evidence type="ECO:0000313" key="1">
    <source>
        <dbReference type="EMBL" id="OGM61273.1"/>
    </source>
</evidence>
<dbReference type="Proteomes" id="UP000177082">
    <property type="component" value="Unassembled WGS sequence"/>
</dbReference>
<comment type="caution">
    <text evidence="1">The sequence shown here is derived from an EMBL/GenBank/DDBJ whole genome shotgun (WGS) entry which is preliminary data.</text>
</comment>
<sequence>MAVQITYTFTPKSREDWKKWLAKNHAVKKEIWIVFYKKATGKQTVSYKEVLDEALCFGWIDGIEKGCY</sequence>
<evidence type="ECO:0008006" key="3">
    <source>
        <dbReference type="Google" id="ProtNLM"/>
    </source>
</evidence>
<proteinExistence type="predicted"/>
<evidence type="ECO:0000313" key="2">
    <source>
        <dbReference type="Proteomes" id="UP000177082"/>
    </source>
</evidence>
<dbReference type="EMBL" id="MGHF01000044">
    <property type="protein sequence ID" value="OGM61273.1"/>
    <property type="molecule type" value="Genomic_DNA"/>
</dbReference>
<accession>A0A1F8BB89</accession>